<gene>
    <name evidence="2" type="ORF">CDL12_20643</name>
</gene>
<dbReference type="AlphaFoldDB" id="A0A2G9GNB2"/>
<feature type="region of interest" description="Disordered" evidence="1">
    <location>
        <begin position="48"/>
        <end position="99"/>
    </location>
</feature>
<feature type="compositionally biased region" description="Acidic residues" evidence="1">
    <location>
        <begin position="76"/>
        <end position="86"/>
    </location>
</feature>
<dbReference type="STRING" id="429701.A0A2G9GNB2"/>
<comment type="caution">
    <text evidence="2">The sequence shown here is derived from an EMBL/GenBank/DDBJ whole genome shotgun (WGS) entry which is preliminary data.</text>
</comment>
<feature type="region of interest" description="Disordered" evidence="1">
    <location>
        <begin position="1"/>
        <end position="24"/>
    </location>
</feature>
<dbReference type="OrthoDB" id="1899413at2759"/>
<name>A0A2G9GNB2_9LAMI</name>
<evidence type="ECO:0000313" key="3">
    <source>
        <dbReference type="Proteomes" id="UP000231279"/>
    </source>
</evidence>
<evidence type="ECO:0000313" key="2">
    <source>
        <dbReference type="EMBL" id="PIN06801.1"/>
    </source>
</evidence>
<dbReference type="Proteomes" id="UP000231279">
    <property type="component" value="Unassembled WGS sequence"/>
</dbReference>
<keyword evidence="3" id="KW-1185">Reference proteome</keyword>
<evidence type="ECO:0000256" key="1">
    <source>
        <dbReference type="SAM" id="MobiDB-lite"/>
    </source>
</evidence>
<sequence>MQPVDDKKETVTFRGVSRDEEGRKRVEKVEVVDNHNIDTLKYIGKKLTDKGIQRQERHPIDGLPMEKQPKSGHEGPEDDAANELEEVPAAIDKNDPNYVDEEAEGRILRGEVSGVEGMVVGEIDVPKLAEKGVGRVDVDPKLQANV</sequence>
<organism evidence="2 3">
    <name type="scientific">Handroanthus impetiginosus</name>
    <dbReference type="NCBI Taxonomy" id="429701"/>
    <lineage>
        <taxon>Eukaryota</taxon>
        <taxon>Viridiplantae</taxon>
        <taxon>Streptophyta</taxon>
        <taxon>Embryophyta</taxon>
        <taxon>Tracheophyta</taxon>
        <taxon>Spermatophyta</taxon>
        <taxon>Magnoliopsida</taxon>
        <taxon>eudicotyledons</taxon>
        <taxon>Gunneridae</taxon>
        <taxon>Pentapetalae</taxon>
        <taxon>asterids</taxon>
        <taxon>lamiids</taxon>
        <taxon>Lamiales</taxon>
        <taxon>Bignoniaceae</taxon>
        <taxon>Crescentiina</taxon>
        <taxon>Tabebuia alliance</taxon>
        <taxon>Handroanthus</taxon>
    </lineage>
</organism>
<reference evidence="3" key="1">
    <citation type="journal article" date="2018" name="Gigascience">
        <title>Genome assembly of the Pink Ipe (Handroanthus impetiginosus, Bignoniaceae), a highly valued, ecologically keystone Neotropical timber forest tree.</title>
        <authorList>
            <person name="Silva-Junior O.B."/>
            <person name="Grattapaglia D."/>
            <person name="Novaes E."/>
            <person name="Collevatti R.G."/>
        </authorList>
    </citation>
    <scope>NUCLEOTIDE SEQUENCE [LARGE SCALE GENOMIC DNA]</scope>
    <source>
        <strain evidence="3">cv. UFG-1</strain>
    </source>
</reference>
<protein>
    <submittedName>
        <fullName evidence="2">Uncharacterized protein</fullName>
    </submittedName>
</protein>
<proteinExistence type="predicted"/>
<accession>A0A2G9GNB2</accession>
<feature type="compositionally biased region" description="Basic and acidic residues" evidence="1">
    <location>
        <begin position="48"/>
        <end position="60"/>
    </location>
</feature>
<dbReference type="EMBL" id="NKXS01004319">
    <property type="protein sequence ID" value="PIN06801.1"/>
    <property type="molecule type" value="Genomic_DNA"/>
</dbReference>